<evidence type="ECO:0000256" key="7">
    <source>
        <dbReference type="ARBA" id="ARBA00022833"/>
    </source>
</evidence>
<feature type="domain" description="C2H2-type" evidence="13">
    <location>
        <begin position="217"/>
        <end position="244"/>
    </location>
</feature>
<comment type="caution">
    <text evidence="14">The sequence shown here is derived from an EMBL/GenBank/DDBJ whole genome shotgun (WGS) entry which is preliminary data.</text>
</comment>
<dbReference type="PROSITE" id="PS50157">
    <property type="entry name" value="ZINC_FINGER_C2H2_2"/>
    <property type="match status" value="5"/>
</dbReference>
<evidence type="ECO:0000256" key="11">
    <source>
        <dbReference type="ARBA" id="ARBA00023242"/>
    </source>
</evidence>
<dbReference type="FunFam" id="3.30.160.60:FF:000097">
    <property type="entry name" value="Zinc finger protein"/>
    <property type="match status" value="1"/>
</dbReference>
<feature type="domain" description="C2H2-type" evidence="13">
    <location>
        <begin position="79"/>
        <end position="106"/>
    </location>
</feature>
<proteinExistence type="inferred from homology"/>
<evidence type="ECO:0000313" key="15">
    <source>
        <dbReference type="Proteomes" id="UP000708208"/>
    </source>
</evidence>
<keyword evidence="10" id="KW-0804">Transcription</keyword>
<evidence type="ECO:0000256" key="12">
    <source>
        <dbReference type="PROSITE-ProRule" id="PRU00042"/>
    </source>
</evidence>
<evidence type="ECO:0000313" key="14">
    <source>
        <dbReference type="EMBL" id="CAG7818097.1"/>
    </source>
</evidence>
<name>A0A8J2PCG0_9HEXA</name>
<evidence type="ECO:0000256" key="8">
    <source>
        <dbReference type="ARBA" id="ARBA00023015"/>
    </source>
</evidence>
<comment type="similarity">
    <text evidence="3">Belongs to the krueppel C2H2-type zinc-finger protein family.</text>
</comment>
<keyword evidence="8" id="KW-0805">Transcription regulation</keyword>
<organism evidence="14 15">
    <name type="scientific">Allacma fusca</name>
    <dbReference type="NCBI Taxonomy" id="39272"/>
    <lineage>
        <taxon>Eukaryota</taxon>
        <taxon>Metazoa</taxon>
        <taxon>Ecdysozoa</taxon>
        <taxon>Arthropoda</taxon>
        <taxon>Hexapoda</taxon>
        <taxon>Collembola</taxon>
        <taxon>Symphypleona</taxon>
        <taxon>Sminthuridae</taxon>
        <taxon>Allacma</taxon>
    </lineage>
</organism>
<evidence type="ECO:0000256" key="9">
    <source>
        <dbReference type="ARBA" id="ARBA00023125"/>
    </source>
</evidence>
<dbReference type="FunFam" id="3.30.160.60:FF:000045">
    <property type="entry name" value="ZFP69 zinc finger protein B"/>
    <property type="match status" value="1"/>
</dbReference>
<evidence type="ECO:0000256" key="3">
    <source>
        <dbReference type="ARBA" id="ARBA00006991"/>
    </source>
</evidence>
<comment type="function">
    <text evidence="1">May be involved in transcriptional regulation.</text>
</comment>
<evidence type="ECO:0000256" key="1">
    <source>
        <dbReference type="ARBA" id="ARBA00003767"/>
    </source>
</evidence>
<dbReference type="InterPro" id="IPR013087">
    <property type="entry name" value="Znf_C2H2_type"/>
</dbReference>
<feature type="domain" description="C2H2-type" evidence="13">
    <location>
        <begin position="51"/>
        <end position="78"/>
    </location>
</feature>
<keyword evidence="4" id="KW-0479">Metal-binding</keyword>
<feature type="non-terminal residue" evidence="14">
    <location>
        <position position="1"/>
    </location>
</feature>
<dbReference type="AlphaFoldDB" id="A0A8J2PCG0"/>
<keyword evidence="7" id="KW-0862">Zinc</keyword>
<comment type="subcellular location">
    <subcellularLocation>
        <location evidence="2">Nucleus</location>
    </subcellularLocation>
</comment>
<dbReference type="PANTHER" id="PTHR24409">
    <property type="entry name" value="ZINC FINGER PROTEIN 142"/>
    <property type="match status" value="1"/>
</dbReference>
<evidence type="ECO:0000259" key="13">
    <source>
        <dbReference type="PROSITE" id="PS50157"/>
    </source>
</evidence>
<feature type="domain" description="C2H2-type" evidence="13">
    <location>
        <begin position="135"/>
        <end position="158"/>
    </location>
</feature>
<gene>
    <name evidence="14" type="ORF">AFUS01_LOCUS28623</name>
</gene>
<keyword evidence="9" id="KW-0238">DNA-binding</keyword>
<dbReference type="PROSITE" id="PS00028">
    <property type="entry name" value="ZINC_FINGER_C2H2_1"/>
    <property type="match status" value="5"/>
</dbReference>
<evidence type="ECO:0000256" key="6">
    <source>
        <dbReference type="ARBA" id="ARBA00022771"/>
    </source>
</evidence>
<keyword evidence="6 12" id="KW-0863">Zinc-finger</keyword>
<dbReference type="GO" id="GO:0000977">
    <property type="term" value="F:RNA polymerase II transcription regulatory region sequence-specific DNA binding"/>
    <property type="evidence" value="ECO:0007669"/>
    <property type="project" value="TreeGrafter"/>
</dbReference>
<keyword evidence="15" id="KW-1185">Reference proteome</keyword>
<protein>
    <recommendedName>
        <fullName evidence="13">C2H2-type domain-containing protein</fullName>
    </recommendedName>
</protein>
<dbReference type="SMART" id="SM00355">
    <property type="entry name" value="ZnF_C2H2"/>
    <property type="match status" value="5"/>
</dbReference>
<dbReference type="EMBL" id="CAJVCH010411068">
    <property type="protein sequence ID" value="CAG7818097.1"/>
    <property type="molecule type" value="Genomic_DNA"/>
</dbReference>
<reference evidence="14" key="1">
    <citation type="submission" date="2021-06" db="EMBL/GenBank/DDBJ databases">
        <authorList>
            <person name="Hodson N. C."/>
            <person name="Mongue J. A."/>
            <person name="Jaron S. K."/>
        </authorList>
    </citation>
    <scope>NUCLEOTIDE SEQUENCE</scope>
</reference>
<dbReference type="PANTHER" id="PTHR24409:SF295">
    <property type="entry name" value="AZ2-RELATED"/>
    <property type="match status" value="1"/>
</dbReference>
<dbReference type="GO" id="GO:0000981">
    <property type="term" value="F:DNA-binding transcription factor activity, RNA polymerase II-specific"/>
    <property type="evidence" value="ECO:0007669"/>
    <property type="project" value="TreeGrafter"/>
</dbReference>
<dbReference type="FunFam" id="3.30.160.60:FF:000226">
    <property type="entry name" value="Zinc finger protein 236 variant"/>
    <property type="match status" value="1"/>
</dbReference>
<accession>A0A8J2PCG0</accession>
<dbReference type="Proteomes" id="UP000708208">
    <property type="component" value="Unassembled WGS sequence"/>
</dbReference>
<keyword evidence="11" id="KW-0539">Nucleus</keyword>
<dbReference type="OrthoDB" id="6077919at2759"/>
<evidence type="ECO:0000256" key="5">
    <source>
        <dbReference type="ARBA" id="ARBA00022737"/>
    </source>
</evidence>
<dbReference type="GO" id="GO:0005634">
    <property type="term" value="C:nucleus"/>
    <property type="evidence" value="ECO:0007669"/>
    <property type="project" value="UniProtKB-SubCell"/>
</dbReference>
<dbReference type="GO" id="GO:0008270">
    <property type="term" value="F:zinc ion binding"/>
    <property type="evidence" value="ECO:0007669"/>
    <property type="project" value="UniProtKB-KW"/>
</dbReference>
<dbReference type="FunFam" id="3.30.160.60:FF:000630">
    <property type="entry name" value="Zinc finger protein 180"/>
    <property type="match status" value="1"/>
</dbReference>
<feature type="domain" description="C2H2-type" evidence="13">
    <location>
        <begin position="107"/>
        <end position="134"/>
    </location>
</feature>
<sequence>EDNCLEENATTEIHEQKLDHSITEVKILHAEMGKLRRCPMKVKKVGQVKWHLCPYCQKAFRKPSDLIRHIRVHTQEKPYQCELCDKSFAVKSTLKTHARTHCPSKELECRTCHKRFSMLSSLKSHERLHTGIKPFTCMQCGKTFRTSSQRRIHAKIHTRNIHGLTGKRKLLRIGEAQTSVELSSPLKITSNGLIPVPNRSAIAMTTKEHLEGKFRPYKCKECPSAFKKSSHLKQHIRSHTGEKPYKCFQCGR</sequence>
<evidence type="ECO:0000256" key="4">
    <source>
        <dbReference type="ARBA" id="ARBA00022723"/>
    </source>
</evidence>
<feature type="non-terminal residue" evidence="14">
    <location>
        <position position="252"/>
    </location>
</feature>
<evidence type="ECO:0000256" key="2">
    <source>
        <dbReference type="ARBA" id="ARBA00004123"/>
    </source>
</evidence>
<evidence type="ECO:0000256" key="10">
    <source>
        <dbReference type="ARBA" id="ARBA00023163"/>
    </source>
</evidence>
<dbReference type="Pfam" id="PF00096">
    <property type="entry name" value="zf-C2H2"/>
    <property type="match status" value="5"/>
</dbReference>
<keyword evidence="5" id="KW-0677">Repeat</keyword>